<dbReference type="AlphaFoldDB" id="A0AAW1U843"/>
<dbReference type="Pfam" id="PF00135">
    <property type="entry name" value="COesterase"/>
    <property type="match status" value="1"/>
</dbReference>
<evidence type="ECO:0000313" key="7">
    <source>
        <dbReference type="Proteomes" id="UP001431783"/>
    </source>
</evidence>
<comment type="similarity">
    <text evidence="1">Belongs to the type-B carboxylesterase/lipase family.</text>
</comment>
<sequence>MSSRVQVRVESGILEGQICENEFDSGKKYCSFQGIPYARPPIGDLRFKAPQPVVPWQGVRKATKDGDQCYAQHMMNKKLRLGSEDCLYLNIYTPKLPTKNSNNVSFDLKPVMLFIYGGGFKFGSNSKIIYGPEFLLREDVILVVINYRTGFLGFLNLEDPSLGVPGNAGFKDMVLALNWVKNNIKNFNGDPNNVTIFGESAGAGCVHLLMLSSLSEGLFHRAIAQSGCAMNLWMPCCRLQPVLAAKLGIDSDEGKKILQTLQSMSVEELHAFQESFPDGTNASKIRLFGYTIENPVGNDQPFLTRDPIELIEKGDYNHVPFMLGFNSGEGMIIRIPTESSIPENCAHIDKYIPHDLNITKGSHLSRIVAEKIMRFYFKDTNLRLDDIDSIYKFFGDNYFIRDIHKAAMRHSKSTIEKCFFYEMVLETSINFHKKNSKIKCREIHPSTAWANY</sequence>
<dbReference type="PROSITE" id="PS00941">
    <property type="entry name" value="CARBOXYLESTERASE_B_2"/>
    <property type="match status" value="1"/>
</dbReference>
<dbReference type="EMBL" id="JARQZJ010000033">
    <property type="protein sequence ID" value="KAK9875474.1"/>
    <property type="molecule type" value="Genomic_DNA"/>
</dbReference>
<dbReference type="Gene3D" id="3.40.50.1820">
    <property type="entry name" value="alpha/beta hydrolase"/>
    <property type="match status" value="1"/>
</dbReference>
<evidence type="ECO:0000259" key="5">
    <source>
        <dbReference type="Pfam" id="PF00135"/>
    </source>
</evidence>
<evidence type="ECO:0000313" key="6">
    <source>
        <dbReference type="EMBL" id="KAK9875474.1"/>
    </source>
</evidence>
<gene>
    <name evidence="6" type="ORF">WA026_007866</name>
</gene>
<keyword evidence="2" id="KW-0719">Serine esterase</keyword>
<dbReference type="InterPro" id="IPR002018">
    <property type="entry name" value="CarbesteraseB"/>
</dbReference>
<dbReference type="SUPFAM" id="SSF53474">
    <property type="entry name" value="alpha/beta-Hydrolases"/>
    <property type="match status" value="1"/>
</dbReference>
<accession>A0AAW1U843</accession>
<proteinExistence type="inferred from homology"/>
<evidence type="ECO:0000256" key="3">
    <source>
        <dbReference type="ARBA" id="ARBA00022801"/>
    </source>
</evidence>
<dbReference type="Proteomes" id="UP001431783">
    <property type="component" value="Unassembled WGS sequence"/>
</dbReference>
<reference evidence="6 7" key="1">
    <citation type="submission" date="2023-03" db="EMBL/GenBank/DDBJ databases">
        <title>Genome insight into feeding habits of ladybird beetles.</title>
        <authorList>
            <person name="Li H.-S."/>
            <person name="Huang Y.-H."/>
            <person name="Pang H."/>
        </authorList>
    </citation>
    <scope>NUCLEOTIDE SEQUENCE [LARGE SCALE GENOMIC DNA]</scope>
    <source>
        <strain evidence="6">SYSU_2023b</strain>
        <tissue evidence="6">Whole body</tissue>
    </source>
</reference>
<protein>
    <recommendedName>
        <fullName evidence="5">Carboxylesterase type B domain-containing protein</fullName>
    </recommendedName>
</protein>
<comment type="caution">
    <text evidence="6">The sequence shown here is derived from an EMBL/GenBank/DDBJ whole genome shotgun (WGS) entry which is preliminary data.</text>
</comment>
<dbReference type="GO" id="GO:0052689">
    <property type="term" value="F:carboxylic ester hydrolase activity"/>
    <property type="evidence" value="ECO:0007669"/>
    <property type="project" value="UniProtKB-KW"/>
</dbReference>
<evidence type="ECO:0000256" key="2">
    <source>
        <dbReference type="ARBA" id="ARBA00022487"/>
    </source>
</evidence>
<keyword evidence="7" id="KW-1185">Reference proteome</keyword>
<organism evidence="6 7">
    <name type="scientific">Henosepilachna vigintioctopunctata</name>
    <dbReference type="NCBI Taxonomy" id="420089"/>
    <lineage>
        <taxon>Eukaryota</taxon>
        <taxon>Metazoa</taxon>
        <taxon>Ecdysozoa</taxon>
        <taxon>Arthropoda</taxon>
        <taxon>Hexapoda</taxon>
        <taxon>Insecta</taxon>
        <taxon>Pterygota</taxon>
        <taxon>Neoptera</taxon>
        <taxon>Endopterygota</taxon>
        <taxon>Coleoptera</taxon>
        <taxon>Polyphaga</taxon>
        <taxon>Cucujiformia</taxon>
        <taxon>Coccinelloidea</taxon>
        <taxon>Coccinellidae</taxon>
        <taxon>Epilachninae</taxon>
        <taxon>Epilachnini</taxon>
        <taxon>Henosepilachna</taxon>
    </lineage>
</organism>
<dbReference type="InterPro" id="IPR029058">
    <property type="entry name" value="AB_hydrolase_fold"/>
</dbReference>
<keyword evidence="4" id="KW-0325">Glycoprotein</keyword>
<evidence type="ECO:0000256" key="4">
    <source>
        <dbReference type="ARBA" id="ARBA00023180"/>
    </source>
</evidence>
<feature type="domain" description="Carboxylesterase type B" evidence="5">
    <location>
        <begin position="6"/>
        <end position="430"/>
    </location>
</feature>
<evidence type="ECO:0000256" key="1">
    <source>
        <dbReference type="ARBA" id="ARBA00005964"/>
    </source>
</evidence>
<dbReference type="PANTHER" id="PTHR43142">
    <property type="entry name" value="CARBOXYLIC ESTER HYDROLASE"/>
    <property type="match status" value="1"/>
</dbReference>
<dbReference type="InterPro" id="IPR019819">
    <property type="entry name" value="Carboxylesterase_B_CS"/>
</dbReference>
<name>A0AAW1U843_9CUCU</name>
<keyword evidence="3" id="KW-0378">Hydrolase</keyword>
<dbReference type="PANTHER" id="PTHR43142:SF1">
    <property type="entry name" value="CARBOXYLIC ESTER HYDROLASE"/>
    <property type="match status" value="1"/>
</dbReference>